<dbReference type="EMBL" id="CM042888">
    <property type="protein sequence ID" value="KAI4325988.1"/>
    <property type="molecule type" value="Genomic_DNA"/>
</dbReference>
<keyword evidence="2" id="KW-1185">Reference proteome</keyword>
<dbReference type="Proteomes" id="UP001057402">
    <property type="component" value="Chromosome 9"/>
</dbReference>
<protein>
    <submittedName>
        <fullName evidence="1">Uncharacterized protein</fullName>
    </submittedName>
</protein>
<organism evidence="1 2">
    <name type="scientific">Melastoma candidum</name>
    <dbReference type="NCBI Taxonomy" id="119954"/>
    <lineage>
        <taxon>Eukaryota</taxon>
        <taxon>Viridiplantae</taxon>
        <taxon>Streptophyta</taxon>
        <taxon>Embryophyta</taxon>
        <taxon>Tracheophyta</taxon>
        <taxon>Spermatophyta</taxon>
        <taxon>Magnoliopsida</taxon>
        <taxon>eudicotyledons</taxon>
        <taxon>Gunneridae</taxon>
        <taxon>Pentapetalae</taxon>
        <taxon>rosids</taxon>
        <taxon>malvids</taxon>
        <taxon>Myrtales</taxon>
        <taxon>Melastomataceae</taxon>
        <taxon>Melastomatoideae</taxon>
        <taxon>Melastomateae</taxon>
        <taxon>Melastoma</taxon>
    </lineage>
</organism>
<sequence length="130" mass="14962">MESIDECMPDPYEVEMAERIIDRGRELVPGDGWSHAVTLKIYASSRKWDQIIEMRGILRELGLKMDRSMIWIHVDRKVHTFLAGDLSHPDIPKILETLVELIQRTRSLGTPIKTSTTRNKKNCCITTVTN</sequence>
<comment type="caution">
    <text evidence="1">The sequence shown here is derived from an EMBL/GenBank/DDBJ whole genome shotgun (WGS) entry which is preliminary data.</text>
</comment>
<reference evidence="2" key="1">
    <citation type="journal article" date="2023" name="Front. Plant Sci.">
        <title>Chromosomal-level genome assembly of Melastoma candidum provides insights into trichome evolution.</title>
        <authorList>
            <person name="Zhong Y."/>
            <person name="Wu W."/>
            <person name="Sun C."/>
            <person name="Zou P."/>
            <person name="Liu Y."/>
            <person name="Dai S."/>
            <person name="Zhou R."/>
        </authorList>
    </citation>
    <scope>NUCLEOTIDE SEQUENCE [LARGE SCALE GENOMIC DNA]</scope>
</reference>
<proteinExistence type="predicted"/>
<evidence type="ECO:0000313" key="2">
    <source>
        <dbReference type="Proteomes" id="UP001057402"/>
    </source>
</evidence>
<evidence type="ECO:0000313" key="1">
    <source>
        <dbReference type="EMBL" id="KAI4325988.1"/>
    </source>
</evidence>
<gene>
    <name evidence="1" type="ORF">MLD38_031347</name>
</gene>
<name>A0ACB9MPD6_9MYRT</name>
<accession>A0ACB9MPD6</accession>